<name>A0A1C3H2F2_9GAMM</name>
<sequence length="417" mass="41728">MFAVDAEAVAGVFVVQPVEDGRGVEAAVDEGVAAGKGAPQVFCRVFGNADEARGQAVAVVVAAGWEGGAQGGLCGGGVGQVDVDVGEAAAGVGVQPGDDVAAQGFALALQAVAAVDAQAVVLWCLVVRVCRCAVFTPPPRPSPALQGRGKGGCGKAGGNVVFFEFADFGLQGGEEVVRRGGRGREWFGVAVGVEEAGEVALLFAVAGEEFVSVFAVFAAWFSGGARLEFAQPAAIDDVVNVAVAGGEVVVGEVGVVAEAAHEVVFGGVQVGWREDGDVRRQQAARAFAGFECLPEGFAAAFAFGMDGGEAVVPEAALLLVEGAVVVGDLGGQLLQAVVFEEGVQRWRIGVLPGAQPFGALVEVGAVEVGELAAVYPEATGVVVGDCVGVGVEAAQQGVLWVAGVGEDGVAVLVEVAE</sequence>
<reference evidence="2" key="1">
    <citation type="submission" date="2016-04" db="EMBL/GenBank/DDBJ databases">
        <authorList>
            <person name="Tagini F."/>
        </authorList>
    </citation>
    <scope>NUCLEOTIDE SEQUENCE [LARGE SCALE GENOMIC DNA]</scope>
    <source>
        <strain evidence="2">CHUV0807</strain>
    </source>
</reference>
<dbReference type="AlphaFoldDB" id="A0A1C3H2F2"/>
<evidence type="ECO:0000313" key="1">
    <source>
        <dbReference type="EMBL" id="SAM58410.1"/>
    </source>
</evidence>
<accession>A0A1C3H2F2</accession>
<dbReference type="Proteomes" id="UP000190837">
    <property type="component" value="Unassembled WGS sequence"/>
</dbReference>
<gene>
    <name evidence="1" type="ORF">CHUV0807_0449</name>
</gene>
<organism evidence="1 2">
    <name type="scientific">Cardiobacterium hominis</name>
    <dbReference type="NCBI Taxonomy" id="2718"/>
    <lineage>
        <taxon>Bacteria</taxon>
        <taxon>Pseudomonadati</taxon>
        <taxon>Pseudomonadota</taxon>
        <taxon>Gammaproteobacteria</taxon>
        <taxon>Cardiobacteriales</taxon>
        <taxon>Cardiobacteriaceae</taxon>
        <taxon>Cardiobacterium</taxon>
    </lineage>
</organism>
<proteinExistence type="predicted"/>
<evidence type="ECO:0000313" key="2">
    <source>
        <dbReference type="Proteomes" id="UP000190837"/>
    </source>
</evidence>
<protein>
    <submittedName>
        <fullName evidence="1">Uncharacterized protein</fullName>
    </submittedName>
</protein>
<dbReference type="EMBL" id="FKLO01000020">
    <property type="protein sequence ID" value="SAM58410.1"/>
    <property type="molecule type" value="Genomic_DNA"/>
</dbReference>